<dbReference type="Proteomes" id="UP000694546">
    <property type="component" value="Chromosome 2"/>
</dbReference>
<dbReference type="SUPFAM" id="SSF47266">
    <property type="entry name" value="4-helical cytokines"/>
    <property type="match status" value="1"/>
</dbReference>
<dbReference type="InterPro" id="IPR009079">
    <property type="entry name" value="4_helix_cytokine-like_core"/>
</dbReference>
<name>A0A8C4ZTC8_GADMO</name>
<dbReference type="Gene3D" id="1.20.1250.10">
    <property type="match status" value="1"/>
</dbReference>
<dbReference type="PANTHER" id="PTHR10511">
    <property type="entry name" value="GRANULOCYTE COLONY-STIMULATING FACTOR"/>
    <property type="match status" value="1"/>
</dbReference>
<dbReference type="OrthoDB" id="8841348at2759"/>
<accession>A0A8C4ZTC8</accession>
<dbReference type="KEGG" id="gmh:115539045"/>
<protein>
    <submittedName>
        <fullName evidence="2">Uncharacterized LOC115539045</fullName>
    </submittedName>
</protein>
<feature type="signal peptide" evidence="1">
    <location>
        <begin position="1"/>
        <end position="19"/>
    </location>
</feature>
<keyword evidence="1" id="KW-0732">Signal</keyword>
<dbReference type="GO" id="GO:0005125">
    <property type="term" value="F:cytokine activity"/>
    <property type="evidence" value="ECO:0007669"/>
    <property type="project" value="InterPro"/>
</dbReference>
<organism evidence="2 3">
    <name type="scientific">Gadus morhua</name>
    <name type="common">Atlantic cod</name>
    <dbReference type="NCBI Taxonomy" id="8049"/>
    <lineage>
        <taxon>Eukaryota</taxon>
        <taxon>Metazoa</taxon>
        <taxon>Chordata</taxon>
        <taxon>Craniata</taxon>
        <taxon>Vertebrata</taxon>
        <taxon>Euteleostomi</taxon>
        <taxon>Actinopterygii</taxon>
        <taxon>Neopterygii</taxon>
        <taxon>Teleostei</taxon>
        <taxon>Neoteleostei</taxon>
        <taxon>Acanthomorphata</taxon>
        <taxon>Zeiogadaria</taxon>
        <taxon>Gadariae</taxon>
        <taxon>Gadiformes</taxon>
        <taxon>Gadoidei</taxon>
        <taxon>Gadidae</taxon>
        <taxon>Gadus</taxon>
    </lineage>
</organism>
<dbReference type="PANTHER" id="PTHR10511:SF2">
    <property type="entry name" value="GRANULOCYTE COLONY-STIMULATING FACTOR"/>
    <property type="match status" value="1"/>
</dbReference>
<dbReference type="GeneTree" id="ENSGT00390000017328"/>
<dbReference type="CTD" id="100190920"/>
<dbReference type="AlphaFoldDB" id="A0A8C4ZTC8"/>
<dbReference type="GeneID" id="115539045"/>
<dbReference type="Ensembl" id="ENSGMOT00000022249.2">
    <property type="protein sequence ID" value="ENSGMOP00000021731.2"/>
    <property type="gene ID" value="ENSGMOG00000020244.2"/>
</dbReference>
<evidence type="ECO:0000313" key="3">
    <source>
        <dbReference type="Proteomes" id="UP000694546"/>
    </source>
</evidence>
<evidence type="ECO:0000313" key="2">
    <source>
        <dbReference type="Ensembl" id="ENSGMOP00000021731.2"/>
    </source>
</evidence>
<dbReference type="OMA" id="LTHITKM"/>
<keyword evidence="3" id="KW-1185">Reference proteome</keyword>
<dbReference type="GO" id="GO:0045639">
    <property type="term" value="P:positive regulation of myeloid cell differentiation"/>
    <property type="evidence" value="ECO:0007669"/>
    <property type="project" value="InterPro"/>
</dbReference>
<feature type="chain" id="PRO_5034993979" evidence="1">
    <location>
        <begin position="20"/>
        <end position="206"/>
    </location>
</feature>
<proteinExistence type="predicted"/>
<evidence type="ECO:0000256" key="1">
    <source>
        <dbReference type="SAM" id="SignalP"/>
    </source>
</evidence>
<reference evidence="2" key="1">
    <citation type="submission" date="2025-08" db="UniProtKB">
        <authorList>
            <consortium name="Ensembl"/>
        </authorList>
    </citation>
    <scope>IDENTIFICATION</scope>
</reference>
<dbReference type="RefSeq" id="XP_030206112.1">
    <property type="nucleotide sequence ID" value="XM_030350252.1"/>
</dbReference>
<gene>
    <name evidence="2" type="primary">LOC115539045</name>
</gene>
<sequence>MNLLHFLALQCCLALLVLSAPLQDSRLTLADPEFKLAVVRSNTLVEKILEDIPVVHKNTIHSTGLILEPSSQGPMLQRMVLTLGIPTPPALMPLSAHFTLENSLSRMSVGIKLQQDLLGALAARLEGLDDLRADLRDLLTQINKMQELGRWSSDEPYQSPDIAANLHGDYELQVATHLTLTQLRAFCQDIVRSMRNISVYRPQEQR</sequence>
<dbReference type="InterPro" id="IPR040117">
    <property type="entry name" value="GCSF/MGF"/>
</dbReference>
<reference evidence="2" key="2">
    <citation type="submission" date="2025-09" db="UniProtKB">
        <authorList>
            <consortium name="Ensembl"/>
        </authorList>
    </citation>
    <scope>IDENTIFICATION</scope>
</reference>